<proteinExistence type="predicted"/>
<organism evidence="1 2">
    <name type="scientific">Candidatus Gottesmanbacteria bacterium RBG_16_52_11</name>
    <dbReference type="NCBI Taxonomy" id="1798374"/>
    <lineage>
        <taxon>Bacteria</taxon>
        <taxon>Candidatus Gottesmaniibacteriota</taxon>
    </lineage>
</organism>
<accession>A0A1F5YWP6</accession>
<dbReference type="AlphaFoldDB" id="A0A1F5YWP6"/>
<evidence type="ECO:0000313" key="1">
    <source>
        <dbReference type="EMBL" id="OGG04397.1"/>
    </source>
</evidence>
<sequence length="170" mass="19107">MALQLEKSNLIHGFEPDDNSLVISVSHPVHDREDQLTGIYLETREDLPGHLAVTFTRTDPRSSKLLSPVETIQLEITCTDPEKDLPVVRQLLMGAGRVFGVSDVIPTHLVVWSLEDTLAEGNTDDLSQLFALFKEQLRSKFREIVWHHLNLETLDFSDLAEPAPGDQVQV</sequence>
<evidence type="ECO:0000313" key="2">
    <source>
        <dbReference type="Proteomes" id="UP000178448"/>
    </source>
</evidence>
<gene>
    <name evidence="1" type="ORF">A2Z33_04470</name>
</gene>
<comment type="caution">
    <text evidence="1">The sequence shown here is derived from an EMBL/GenBank/DDBJ whole genome shotgun (WGS) entry which is preliminary data.</text>
</comment>
<protein>
    <submittedName>
        <fullName evidence="1">Uncharacterized protein</fullName>
    </submittedName>
</protein>
<dbReference type="Proteomes" id="UP000178448">
    <property type="component" value="Unassembled WGS sequence"/>
</dbReference>
<dbReference type="EMBL" id="MFJD01000003">
    <property type="protein sequence ID" value="OGG04397.1"/>
    <property type="molecule type" value="Genomic_DNA"/>
</dbReference>
<reference evidence="1 2" key="1">
    <citation type="journal article" date="2016" name="Nat. Commun.">
        <title>Thousands of microbial genomes shed light on interconnected biogeochemical processes in an aquifer system.</title>
        <authorList>
            <person name="Anantharaman K."/>
            <person name="Brown C.T."/>
            <person name="Hug L.A."/>
            <person name="Sharon I."/>
            <person name="Castelle C.J."/>
            <person name="Probst A.J."/>
            <person name="Thomas B.C."/>
            <person name="Singh A."/>
            <person name="Wilkins M.J."/>
            <person name="Karaoz U."/>
            <person name="Brodie E.L."/>
            <person name="Williams K.H."/>
            <person name="Hubbard S.S."/>
            <person name="Banfield J.F."/>
        </authorList>
    </citation>
    <scope>NUCLEOTIDE SEQUENCE [LARGE SCALE GENOMIC DNA]</scope>
</reference>
<dbReference type="STRING" id="1798374.A2Z33_04470"/>
<name>A0A1F5YWP6_9BACT</name>